<gene>
    <name evidence="1" type="ORF">RUM44_006367</name>
</gene>
<dbReference type="EMBL" id="JAWJWF010000048">
    <property type="protein sequence ID" value="KAK6619967.1"/>
    <property type="molecule type" value="Genomic_DNA"/>
</dbReference>
<dbReference type="Proteomes" id="UP001359485">
    <property type="component" value="Unassembled WGS sequence"/>
</dbReference>
<organism evidence="1 2">
    <name type="scientific">Polyplax serrata</name>
    <name type="common">Common mouse louse</name>
    <dbReference type="NCBI Taxonomy" id="468196"/>
    <lineage>
        <taxon>Eukaryota</taxon>
        <taxon>Metazoa</taxon>
        <taxon>Ecdysozoa</taxon>
        <taxon>Arthropoda</taxon>
        <taxon>Hexapoda</taxon>
        <taxon>Insecta</taxon>
        <taxon>Pterygota</taxon>
        <taxon>Neoptera</taxon>
        <taxon>Paraneoptera</taxon>
        <taxon>Psocodea</taxon>
        <taxon>Troctomorpha</taxon>
        <taxon>Phthiraptera</taxon>
        <taxon>Anoplura</taxon>
        <taxon>Polyplacidae</taxon>
        <taxon>Polyplax</taxon>
    </lineage>
</organism>
<evidence type="ECO:0000313" key="1">
    <source>
        <dbReference type="EMBL" id="KAK6619967.1"/>
    </source>
</evidence>
<comment type="caution">
    <text evidence="1">The sequence shown here is derived from an EMBL/GenBank/DDBJ whole genome shotgun (WGS) entry which is preliminary data.</text>
</comment>
<name>A0ABR1AHW7_POLSC</name>
<accession>A0ABR1AHW7</accession>
<reference evidence="1 2" key="1">
    <citation type="submission" date="2023-09" db="EMBL/GenBank/DDBJ databases">
        <title>Genomes of two closely related lineages of the louse Polyplax serrata with different host specificities.</title>
        <authorList>
            <person name="Martinu J."/>
            <person name="Tarabai H."/>
            <person name="Stefka J."/>
            <person name="Hypsa V."/>
        </authorList>
    </citation>
    <scope>NUCLEOTIDE SEQUENCE [LARGE SCALE GENOMIC DNA]</scope>
    <source>
        <strain evidence="1">98ZLc_SE</strain>
    </source>
</reference>
<protein>
    <submittedName>
        <fullName evidence="1">Uncharacterized protein</fullName>
    </submittedName>
</protein>
<sequence length="153" mass="17968">MNHLFRPEFERLEFSPPAPPSQTQIVRRSLPANLKIQKRNEDHVTRERFISNSKSKWHFLLKLLIATSIQHRRTTTTADMVSHGSLHFPSVHAVRFHLDTVQQETKFGKSDPPLRYLHAVFDPTGPRVIPELETSSRTQVYLRKFERDIFRDV</sequence>
<keyword evidence="2" id="KW-1185">Reference proteome</keyword>
<proteinExistence type="predicted"/>
<evidence type="ECO:0000313" key="2">
    <source>
        <dbReference type="Proteomes" id="UP001359485"/>
    </source>
</evidence>